<sequence>KGAGNGKEEIDTELQISHVFKREPESTQQVEDIDSDGSLSYSSSDEEEDEVPDEADEADISDSE</sequence>
<dbReference type="EMBL" id="JAEUBG010005464">
    <property type="protein sequence ID" value="KAH3674764.1"/>
    <property type="molecule type" value="Genomic_DNA"/>
</dbReference>
<gene>
    <name evidence="2" type="ORF">WICPIJ_009467</name>
</gene>
<feature type="compositionally biased region" description="Acidic residues" evidence="1">
    <location>
        <begin position="44"/>
        <end position="64"/>
    </location>
</feature>
<reference evidence="2" key="2">
    <citation type="submission" date="2021-01" db="EMBL/GenBank/DDBJ databases">
        <authorList>
            <person name="Schikora-Tamarit M.A."/>
        </authorList>
    </citation>
    <scope>NUCLEOTIDE SEQUENCE</scope>
    <source>
        <strain evidence="2">CBS2887</strain>
    </source>
</reference>
<evidence type="ECO:0000256" key="1">
    <source>
        <dbReference type="SAM" id="MobiDB-lite"/>
    </source>
</evidence>
<feature type="non-terminal residue" evidence="2">
    <location>
        <position position="1"/>
    </location>
</feature>
<protein>
    <submittedName>
        <fullName evidence="2">Uncharacterized protein</fullName>
    </submittedName>
</protein>
<reference evidence="2" key="1">
    <citation type="journal article" date="2021" name="Open Biol.">
        <title>Shared evolutionary footprints suggest mitochondrial oxidative damage underlies multiple complex I losses in fungi.</title>
        <authorList>
            <person name="Schikora-Tamarit M.A."/>
            <person name="Marcet-Houben M."/>
            <person name="Nosek J."/>
            <person name="Gabaldon T."/>
        </authorList>
    </citation>
    <scope>NUCLEOTIDE SEQUENCE</scope>
    <source>
        <strain evidence="2">CBS2887</strain>
    </source>
</reference>
<keyword evidence="3" id="KW-1185">Reference proteome</keyword>
<feature type="region of interest" description="Disordered" evidence="1">
    <location>
        <begin position="1"/>
        <end position="64"/>
    </location>
</feature>
<comment type="caution">
    <text evidence="2">The sequence shown here is derived from an EMBL/GenBank/DDBJ whole genome shotgun (WGS) entry which is preliminary data.</text>
</comment>
<proteinExistence type="predicted"/>
<evidence type="ECO:0000313" key="3">
    <source>
        <dbReference type="Proteomes" id="UP000774326"/>
    </source>
</evidence>
<dbReference type="Proteomes" id="UP000774326">
    <property type="component" value="Unassembled WGS sequence"/>
</dbReference>
<organism evidence="2 3">
    <name type="scientific">Wickerhamomyces pijperi</name>
    <name type="common">Yeast</name>
    <name type="synonym">Pichia pijperi</name>
    <dbReference type="NCBI Taxonomy" id="599730"/>
    <lineage>
        <taxon>Eukaryota</taxon>
        <taxon>Fungi</taxon>
        <taxon>Dikarya</taxon>
        <taxon>Ascomycota</taxon>
        <taxon>Saccharomycotina</taxon>
        <taxon>Saccharomycetes</taxon>
        <taxon>Phaffomycetales</taxon>
        <taxon>Wickerhamomycetaceae</taxon>
        <taxon>Wickerhamomyces</taxon>
    </lineage>
</organism>
<name>A0A9P8TDI4_WICPI</name>
<evidence type="ECO:0000313" key="2">
    <source>
        <dbReference type="EMBL" id="KAH3674764.1"/>
    </source>
</evidence>
<accession>A0A9P8TDI4</accession>
<dbReference type="AlphaFoldDB" id="A0A9P8TDI4"/>